<gene>
    <name evidence="10" type="ORF">BMF97_15745</name>
</gene>
<evidence type="ECO:0000256" key="4">
    <source>
        <dbReference type="ARBA" id="ARBA00022519"/>
    </source>
</evidence>
<dbReference type="EMBL" id="MPOG01000018">
    <property type="protein sequence ID" value="OOH93406.1"/>
    <property type="molecule type" value="Genomic_DNA"/>
</dbReference>
<evidence type="ECO:0000313" key="11">
    <source>
        <dbReference type="Proteomes" id="UP000188947"/>
    </source>
</evidence>
<dbReference type="RefSeq" id="WP_016199166.1">
    <property type="nucleotide sequence ID" value="NZ_CP014338.1"/>
</dbReference>
<comment type="caution">
    <text evidence="10">The sequence shown here is derived from an EMBL/GenBank/DDBJ whole genome shotgun (WGS) entry which is preliminary data.</text>
</comment>
<dbReference type="STRING" id="238.BBD35_00920"/>
<dbReference type="AlphaFoldDB" id="A0A1V3TWV0"/>
<keyword evidence="7 9" id="KW-0472">Membrane</keyword>
<dbReference type="PANTHER" id="PTHR30574:SF1">
    <property type="entry name" value="SULPHUR TRANSPORT DOMAIN-CONTAINING PROTEIN"/>
    <property type="match status" value="1"/>
</dbReference>
<keyword evidence="6 9" id="KW-1133">Transmembrane helix</keyword>
<keyword evidence="3" id="KW-1003">Cell membrane</keyword>
<dbReference type="Proteomes" id="UP000188947">
    <property type="component" value="Unassembled WGS sequence"/>
</dbReference>
<feature type="transmembrane region" description="Helical" evidence="9">
    <location>
        <begin position="163"/>
        <end position="185"/>
    </location>
</feature>
<evidence type="ECO:0000256" key="1">
    <source>
        <dbReference type="ARBA" id="ARBA00004429"/>
    </source>
</evidence>
<keyword evidence="2" id="KW-0813">Transport</keyword>
<sequence>MIEFLKQPWPWYIAGPLIGLTVPALLILGNKSFGISSSLRHICASCIPANIPFFKYNWRKEVWNLFFVFGIFSGGYIAVSFLGNSDPVQVNPKLAEELAGYGITNYTHLVPEEIMNWHSLLTLKGFLMMVVGGFLVGFGTRYAGGCTSGHSIMGLSNLQWPSLVATICFMLGGFIMANLILPVILSL</sequence>
<evidence type="ECO:0000256" key="5">
    <source>
        <dbReference type="ARBA" id="ARBA00022692"/>
    </source>
</evidence>
<feature type="transmembrane region" description="Helical" evidence="9">
    <location>
        <begin position="12"/>
        <end position="30"/>
    </location>
</feature>
<dbReference type="GeneID" id="48544800"/>
<dbReference type="eggNOG" id="COG2391">
    <property type="taxonomic scope" value="Bacteria"/>
</dbReference>
<dbReference type="GO" id="GO:0005886">
    <property type="term" value="C:plasma membrane"/>
    <property type="evidence" value="ECO:0007669"/>
    <property type="project" value="UniProtKB-SubCell"/>
</dbReference>
<keyword evidence="11" id="KW-1185">Reference proteome</keyword>
<evidence type="ECO:0000256" key="8">
    <source>
        <dbReference type="ARBA" id="ARBA00035655"/>
    </source>
</evidence>
<evidence type="ECO:0000256" key="6">
    <source>
        <dbReference type="ARBA" id="ARBA00022989"/>
    </source>
</evidence>
<keyword evidence="4" id="KW-0997">Cell inner membrane</keyword>
<protein>
    <submittedName>
        <fullName evidence="10">Uncharacterized protein</fullName>
    </submittedName>
</protein>
<reference evidence="10 11" key="1">
    <citation type="submission" date="2016-11" db="EMBL/GenBank/DDBJ databases">
        <title>Genome sequence and comparative genomic analysis of clinical strain Elizabethkingia meningoseptica 61421 PRCM.</title>
        <authorList>
            <person name="Wang M."/>
            <person name="Hu S."/>
            <person name="Cao L."/>
            <person name="Jiang T."/>
            <person name="Zhou Y."/>
            <person name="Ming D."/>
        </authorList>
    </citation>
    <scope>NUCLEOTIDE SEQUENCE [LARGE SCALE GENOMIC DNA]</scope>
    <source>
        <strain evidence="10 11">61421 PRCM</strain>
    </source>
</reference>
<feature type="transmembrane region" description="Helical" evidence="9">
    <location>
        <begin position="125"/>
        <end position="143"/>
    </location>
</feature>
<evidence type="ECO:0000256" key="9">
    <source>
        <dbReference type="SAM" id="Phobius"/>
    </source>
</evidence>
<dbReference type="Pfam" id="PF04143">
    <property type="entry name" value="Sulf_transp"/>
    <property type="match status" value="1"/>
</dbReference>
<evidence type="ECO:0000256" key="2">
    <source>
        <dbReference type="ARBA" id="ARBA00022448"/>
    </source>
</evidence>
<dbReference type="PANTHER" id="PTHR30574">
    <property type="entry name" value="INNER MEMBRANE PROTEIN YEDE"/>
    <property type="match status" value="1"/>
</dbReference>
<evidence type="ECO:0000256" key="7">
    <source>
        <dbReference type="ARBA" id="ARBA00023136"/>
    </source>
</evidence>
<accession>A0A1V3TWV0</accession>
<organism evidence="10 11">
    <name type="scientific">Elizabethkingia meningoseptica</name>
    <name type="common">Chryseobacterium meningosepticum</name>
    <dbReference type="NCBI Taxonomy" id="238"/>
    <lineage>
        <taxon>Bacteria</taxon>
        <taxon>Pseudomonadati</taxon>
        <taxon>Bacteroidota</taxon>
        <taxon>Flavobacteriia</taxon>
        <taxon>Flavobacteriales</taxon>
        <taxon>Weeksellaceae</taxon>
        <taxon>Elizabethkingia</taxon>
    </lineage>
</organism>
<dbReference type="KEGG" id="emg:BBD33_16565"/>
<comment type="subcellular location">
    <subcellularLocation>
        <location evidence="1">Cell inner membrane</location>
        <topology evidence="1">Multi-pass membrane protein</topology>
    </subcellularLocation>
</comment>
<keyword evidence="5 9" id="KW-0812">Transmembrane</keyword>
<proteinExistence type="inferred from homology"/>
<dbReference type="OrthoDB" id="9814020at2"/>
<evidence type="ECO:0000256" key="3">
    <source>
        <dbReference type="ARBA" id="ARBA00022475"/>
    </source>
</evidence>
<dbReference type="InterPro" id="IPR007272">
    <property type="entry name" value="Sulf_transp_TsuA/YedE"/>
</dbReference>
<comment type="similarity">
    <text evidence="8">Belongs to the TsuA/YedE (TC 9.B.102) family.</text>
</comment>
<evidence type="ECO:0000313" key="10">
    <source>
        <dbReference type="EMBL" id="OOH93406.1"/>
    </source>
</evidence>
<name>A0A1V3TWV0_ELIME</name>
<feature type="transmembrane region" description="Helical" evidence="9">
    <location>
        <begin position="62"/>
        <end position="83"/>
    </location>
</feature>